<dbReference type="Gene3D" id="3.40.390.10">
    <property type="entry name" value="Collagenase (Catalytic Domain)"/>
    <property type="match status" value="1"/>
</dbReference>
<comment type="cofactor">
    <cofactor evidence="13">
        <name>Zn(2+)</name>
        <dbReference type="ChEBI" id="CHEBI:29105"/>
    </cofactor>
    <text evidence="13">Binds 1 zinc ion.</text>
</comment>
<protein>
    <recommendedName>
        <fullName evidence="4">mitochondrial intermediate peptidase</fullName>
        <ecNumber evidence="4">3.4.24.59</ecNumber>
    </recommendedName>
</protein>
<feature type="domain" description="Peptidase M3A/M3B catalytic" evidence="14">
    <location>
        <begin position="301"/>
        <end position="772"/>
    </location>
</feature>
<dbReference type="EMBL" id="JAEPQZ010000005">
    <property type="protein sequence ID" value="KAG2181165.1"/>
    <property type="molecule type" value="Genomic_DNA"/>
</dbReference>
<comment type="subcellular location">
    <subcellularLocation>
        <location evidence="2">Mitochondrion matrix</location>
    </subcellularLocation>
</comment>
<evidence type="ECO:0000256" key="4">
    <source>
        <dbReference type="ARBA" id="ARBA00012441"/>
    </source>
</evidence>
<keyword evidence="8 13" id="KW-0862">Zinc</keyword>
<evidence type="ECO:0000256" key="3">
    <source>
        <dbReference type="ARBA" id="ARBA00006040"/>
    </source>
</evidence>
<evidence type="ECO:0000256" key="9">
    <source>
        <dbReference type="ARBA" id="ARBA00022946"/>
    </source>
</evidence>
<evidence type="ECO:0000313" key="16">
    <source>
        <dbReference type="Proteomes" id="UP000654370"/>
    </source>
</evidence>
<dbReference type="EC" id="3.4.24.59" evidence="4"/>
<dbReference type="Pfam" id="PF01432">
    <property type="entry name" value="Peptidase_M3"/>
    <property type="match status" value="1"/>
</dbReference>
<dbReference type="GO" id="GO:0006518">
    <property type="term" value="P:peptide metabolic process"/>
    <property type="evidence" value="ECO:0007669"/>
    <property type="project" value="TreeGrafter"/>
</dbReference>
<dbReference type="InterPro" id="IPR045090">
    <property type="entry name" value="Pept_M3A_M3B"/>
</dbReference>
<comment type="function">
    <text evidence="12">Cleaves proteins, imported into the mitochondrion, to their mature size. While most mitochondrial precursor proteins are processed to the mature form in one step by mitochondrial processing peptidase (MPP), the sequential cleavage by MIP of an octapeptide after initial processing by MPP is a required step for a subgroup of nuclear-encoded precursor proteins destined for the matrix or the inner membrane.</text>
</comment>
<dbReference type="CDD" id="cd06457">
    <property type="entry name" value="M3A_MIP"/>
    <property type="match status" value="1"/>
</dbReference>
<evidence type="ECO:0000256" key="5">
    <source>
        <dbReference type="ARBA" id="ARBA00022670"/>
    </source>
</evidence>
<keyword evidence="5 13" id="KW-0645">Protease</keyword>
<dbReference type="FunFam" id="3.40.390.10:FF:000055">
    <property type="entry name" value="Related to mitochondrial intermediate peptidase"/>
    <property type="match status" value="1"/>
</dbReference>
<dbReference type="InterPro" id="IPR001567">
    <property type="entry name" value="Pept_M3A_M3B_dom"/>
</dbReference>
<evidence type="ECO:0000256" key="10">
    <source>
        <dbReference type="ARBA" id="ARBA00023049"/>
    </source>
</evidence>
<comment type="caution">
    <text evidence="15">The sequence shown here is derived from an EMBL/GenBank/DDBJ whole genome shotgun (WGS) entry which is preliminary data.</text>
</comment>
<dbReference type="PANTHER" id="PTHR11804">
    <property type="entry name" value="PROTEASE M3 THIMET OLIGOPEPTIDASE-RELATED"/>
    <property type="match status" value="1"/>
</dbReference>
<dbReference type="GO" id="GO:0046872">
    <property type="term" value="F:metal ion binding"/>
    <property type="evidence" value="ECO:0007669"/>
    <property type="project" value="UniProtKB-UniRule"/>
</dbReference>
<reference evidence="15" key="1">
    <citation type="submission" date="2020-12" db="EMBL/GenBank/DDBJ databases">
        <title>Metabolic potential, ecology and presence of endohyphal bacteria is reflected in genomic diversity of Mucoromycotina.</title>
        <authorList>
            <person name="Muszewska A."/>
            <person name="Okrasinska A."/>
            <person name="Steczkiewicz K."/>
            <person name="Drgas O."/>
            <person name="Orlowska M."/>
            <person name="Perlinska-Lenart U."/>
            <person name="Aleksandrzak-Piekarczyk T."/>
            <person name="Szatraj K."/>
            <person name="Zielenkiewicz U."/>
            <person name="Pilsyk S."/>
            <person name="Malc E."/>
            <person name="Mieczkowski P."/>
            <person name="Kruszewska J.S."/>
            <person name="Biernat P."/>
            <person name="Pawlowska J."/>
        </authorList>
    </citation>
    <scope>NUCLEOTIDE SEQUENCE</scope>
    <source>
        <strain evidence="15">WA0000067209</strain>
    </source>
</reference>
<evidence type="ECO:0000256" key="11">
    <source>
        <dbReference type="ARBA" id="ARBA00023128"/>
    </source>
</evidence>
<comment type="catalytic activity">
    <reaction evidence="1">
        <text>Release of an N-terminal octapeptide as second stage of processing of some proteins imported into the mitochondrion.</text>
        <dbReference type="EC" id="3.4.24.59"/>
    </reaction>
</comment>
<evidence type="ECO:0000256" key="1">
    <source>
        <dbReference type="ARBA" id="ARBA00000436"/>
    </source>
</evidence>
<evidence type="ECO:0000256" key="6">
    <source>
        <dbReference type="ARBA" id="ARBA00022723"/>
    </source>
</evidence>
<dbReference type="PANTHER" id="PTHR11804:SF79">
    <property type="entry name" value="MITOCHONDRIAL INTERMEDIATE PEPTIDASE"/>
    <property type="match status" value="1"/>
</dbReference>
<dbReference type="InterPro" id="IPR024079">
    <property type="entry name" value="MetalloPept_cat_dom_sf"/>
</dbReference>
<dbReference type="InterPro" id="IPR033851">
    <property type="entry name" value="M3A_MIP"/>
</dbReference>
<comment type="similarity">
    <text evidence="3 13">Belongs to the peptidase M3 family.</text>
</comment>
<organism evidence="15 16">
    <name type="scientific">Mortierella isabellina</name>
    <name type="common">Filamentous fungus</name>
    <name type="synonym">Umbelopsis isabellina</name>
    <dbReference type="NCBI Taxonomy" id="91625"/>
    <lineage>
        <taxon>Eukaryota</taxon>
        <taxon>Fungi</taxon>
        <taxon>Fungi incertae sedis</taxon>
        <taxon>Mucoromycota</taxon>
        <taxon>Mucoromycotina</taxon>
        <taxon>Umbelopsidomycetes</taxon>
        <taxon>Umbelopsidales</taxon>
        <taxon>Umbelopsidaceae</taxon>
        <taxon>Umbelopsis</taxon>
    </lineage>
</organism>
<keyword evidence="7 13" id="KW-0378">Hydrolase</keyword>
<keyword evidence="10 13" id="KW-0482">Metalloprotease</keyword>
<proteinExistence type="inferred from homology"/>
<dbReference type="OrthoDB" id="17530at2759"/>
<dbReference type="Proteomes" id="UP000654370">
    <property type="component" value="Unassembled WGS sequence"/>
</dbReference>
<evidence type="ECO:0000256" key="13">
    <source>
        <dbReference type="RuleBase" id="RU003435"/>
    </source>
</evidence>
<evidence type="ECO:0000256" key="7">
    <source>
        <dbReference type="ARBA" id="ARBA00022801"/>
    </source>
</evidence>
<dbReference type="InterPro" id="IPR024077">
    <property type="entry name" value="Neurolysin/TOP_dom2"/>
</dbReference>
<keyword evidence="9" id="KW-0809">Transit peptide</keyword>
<evidence type="ECO:0000313" key="15">
    <source>
        <dbReference type="EMBL" id="KAG2181165.1"/>
    </source>
</evidence>
<gene>
    <name evidence="15" type="ORF">INT43_008747</name>
</gene>
<accession>A0A8H7PWH5</accession>
<keyword evidence="11" id="KW-0496">Mitochondrion</keyword>
<evidence type="ECO:0000256" key="2">
    <source>
        <dbReference type="ARBA" id="ARBA00004305"/>
    </source>
</evidence>
<dbReference type="AlphaFoldDB" id="A0A8H7PWH5"/>
<dbReference type="Gene3D" id="1.10.1370.10">
    <property type="entry name" value="Neurolysin, domain 3"/>
    <property type="match status" value="1"/>
</dbReference>
<evidence type="ECO:0000256" key="12">
    <source>
        <dbReference type="ARBA" id="ARBA00025208"/>
    </source>
</evidence>
<dbReference type="GO" id="GO:0004222">
    <property type="term" value="F:metalloendopeptidase activity"/>
    <property type="evidence" value="ECO:0007669"/>
    <property type="project" value="UniProtKB-EC"/>
</dbReference>
<sequence length="796" mass="90742">MLRLSRLSKQQLGSNYRNAISRSLLTRHLSQSSVQAPIVTSTVNGADSRYNDEHLRLIFDSKAIWHQERNEKSHNGLFDKFKRNTAGSNRLGLFNNPNFVTAAGFEHAANETIERAQLIVERIWRAPENGENEMRMVVKNLDRLSDTLCCVIDMAEFIRNAHPDAIILEAANKAYSDLCSYMNTLNTDTRLHKVLSMAMNDQNIVSKFTPDEIMTAKVFMRDFEKSGIHLPSSQRSQFVDLCDNIIQLGRAFVQNNPRSAKHIKIEQSRLAGISPTIIKSLVGRDSYAYVPTDGMECHAILKYVKDEDVRRQVYIAMNSSTEQSVMVLEGLMRMRGALGNLVGKESYGHLQLQDKMAKTPENVDAFLNTLVKHQKPAVDADLQQLKQAKSGMQTPSQGTKIMAWDRDYYMNVISSSYQAVHPSLPISPYFSVGSVMQGLSRLFKNMYGVHLEPEPINPGETWHSQVRKLKVVCEKEGIIGTMYCDLFARPGKGTNAAHYTLRTSRRVDNDDAMRDLEYADPEQRARLQASMNQVTGSEINGRSGRYQLPVIVLTCDFPEPKSNTMPTLLSFYEVETLFHEMGHAMHSMLGRTDFHNVAGTRCATDFVELPSILMEHFVSDPQVLSLFANDYRNRQPLPYELVKSYLENRRRFSGIDTNYQIVMAQLDQRYHSQAALEKDFSAERTWHQLQKENGLFGGVENTMWPTQFTHLFGYGSGYYSYLFDRTLARRVWQSCFEKNPLDREGGMRFREQVLRWGGARDPWECVASILDERDAATIMKGDQEAMRQVGDWGIDV</sequence>
<keyword evidence="6 13" id="KW-0479">Metal-binding</keyword>
<name>A0A8H7PWH5_MORIS</name>
<dbReference type="GO" id="GO:0005759">
    <property type="term" value="C:mitochondrial matrix"/>
    <property type="evidence" value="ECO:0007669"/>
    <property type="project" value="UniProtKB-SubCell"/>
</dbReference>
<dbReference type="SUPFAM" id="SSF55486">
    <property type="entry name" value="Metalloproteases ('zincins'), catalytic domain"/>
    <property type="match status" value="1"/>
</dbReference>
<keyword evidence="16" id="KW-1185">Reference proteome</keyword>
<dbReference type="GO" id="GO:0006627">
    <property type="term" value="P:protein processing involved in protein targeting to mitochondrion"/>
    <property type="evidence" value="ECO:0007669"/>
    <property type="project" value="TreeGrafter"/>
</dbReference>
<evidence type="ECO:0000259" key="14">
    <source>
        <dbReference type="Pfam" id="PF01432"/>
    </source>
</evidence>
<evidence type="ECO:0000256" key="8">
    <source>
        <dbReference type="ARBA" id="ARBA00022833"/>
    </source>
</evidence>